<dbReference type="SUPFAM" id="SSF54211">
    <property type="entry name" value="Ribosomal protein S5 domain 2-like"/>
    <property type="match status" value="1"/>
</dbReference>
<comment type="caution">
    <text evidence="4">The sequence shown here is derived from an EMBL/GenBank/DDBJ whole genome shotgun (WGS) entry which is preliminary data.</text>
</comment>
<gene>
    <name evidence="4" type="ORF">S12H4_22819</name>
</gene>
<dbReference type="PANTHER" id="PTHR11252">
    <property type="entry name" value="POLYRIBONUCLEOTIDE NUCLEOTIDYLTRANSFERASE"/>
    <property type="match status" value="1"/>
</dbReference>
<feature type="non-terminal residue" evidence="4">
    <location>
        <position position="222"/>
    </location>
</feature>
<dbReference type="GO" id="GO:0006402">
    <property type="term" value="P:mRNA catabolic process"/>
    <property type="evidence" value="ECO:0007669"/>
    <property type="project" value="InterPro"/>
</dbReference>
<reference evidence="4" key="1">
    <citation type="journal article" date="2014" name="Front. Microbiol.">
        <title>High frequency of phylogenetically diverse reductive dehalogenase-homologous genes in deep subseafloor sedimentary metagenomes.</title>
        <authorList>
            <person name="Kawai M."/>
            <person name="Futagami T."/>
            <person name="Toyoda A."/>
            <person name="Takaki Y."/>
            <person name="Nishi S."/>
            <person name="Hori S."/>
            <person name="Arai W."/>
            <person name="Tsubouchi T."/>
            <person name="Morono Y."/>
            <person name="Uchiyama I."/>
            <person name="Ito T."/>
            <person name="Fujiyama A."/>
            <person name="Inagaki F."/>
            <person name="Takami H."/>
        </authorList>
    </citation>
    <scope>NUCLEOTIDE SEQUENCE</scope>
    <source>
        <strain evidence="4">Expedition CK06-06</strain>
    </source>
</reference>
<proteinExistence type="predicted"/>
<dbReference type="SUPFAM" id="SSF46915">
    <property type="entry name" value="Polynucleotide phosphorylase/guanosine pentaphosphate synthase (PNPase/GPSI), domain 3"/>
    <property type="match status" value="1"/>
</dbReference>
<dbReference type="GO" id="GO:0000175">
    <property type="term" value="F:3'-5'-RNA exonuclease activity"/>
    <property type="evidence" value="ECO:0007669"/>
    <property type="project" value="TreeGrafter"/>
</dbReference>
<feature type="domain" description="Exoribonuclease phosphorolytic" evidence="2">
    <location>
        <begin position="123"/>
        <end position="219"/>
    </location>
</feature>
<dbReference type="InterPro" id="IPR036456">
    <property type="entry name" value="PNPase_PH_RNA-bd_sf"/>
</dbReference>
<dbReference type="GO" id="GO:0006396">
    <property type="term" value="P:RNA processing"/>
    <property type="evidence" value="ECO:0007669"/>
    <property type="project" value="InterPro"/>
</dbReference>
<dbReference type="InterPro" id="IPR012162">
    <property type="entry name" value="PNPase"/>
</dbReference>
<dbReference type="PANTHER" id="PTHR11252:SF0">
    <property type="entry name" value="POLYRIBONUCLEOTIDE NUCLEOTIDYLTRANSFERASE 1, MITOCHONDRIAL"/>
    <property type="match status" value="1"/>
</dbReference>
<dbReference type="GO" id="GO:0004654">
    <property type="term" value="F:polyribonucleotide nucleotidyltransferase activity"/>
    <property type="evidence" value="ECO:0007669"/>
    <property type="project" value="InterPro"/>
</dbReference>
<dbReference type="AlphaFoldDB" id="X1SUH2"/>
<dbReference type="GO" id="GO:0005829">
    <property type="term" value="C:cytosol"/>
    <property type="evidence" value="ECO:0007669"/>
    <property type="project" value="TreeGrafter"/>
</dbReference>
<protein>
    <submittedName>
        <fullName evidence="4">Uncharacterized protein</fullName>
    </submittedName>
</protein>
<accession>X1SUH2</accession>
<sequence>EDIVTQAIKFGHEANQDIIKLQEQLQQACGKPKIEVPTSEINPEVVSAVSSVVNKKLTQALNQPEKPQREQALSALKKELVESLGESFTEEDILSAFETKVRAEIRSSILEKGQRVNGRGLTEVRPLSCEVGLLPRTHGSALFTRGRTQVLTIATLGPIKKEQQLDGLGIEETKRFIHHYNFPPFSTGEVKRVGSPGRREIGHGALAERAILPVLPKDEDFP</sequence>
<dbReference type="InterPro" id="IPR027408">
    <property type="entry name" value="PNPase/RNase_PH_dom_sf"/>
</dbReference>
<organism evidence="4">
    <name type="scientific">marine sediment metagenome</name>
    <dbReference type="NCBI Taxonomy" id="412755"/>
    <lineage>
        <taxon>unclassified sequences</taxon>
        <taxon>metagenomes</taxon>
        <taxon>ecological metagenomes</taxon>
    </lineage>
</organism>
<feature type="non-terminal residue" evidence="4">
    <location>
        <position position="1"/>
    </location>
</feature>
<feature type="domain" description="Polyribonucleotide nucleotidyltransferase RNA-binding" evidence="3">
    <location>
        <begin position="45"/>
        <end position="119"/>
    </location>
</feature>
<dbReference type="Gene3D" id="3.30.230.70">
    <property type="entry name" value="GHMP Kinase, N-terminal domain"/>
    <property type="match status" value="1"/>
</dbReference>
<dbReference type="InterPro" id="IPR015848">
    <property type="entry name" value="PNPase_PH_RNA-bd_bac/org-type"/>
</dbReference>
<evidence type="ECO:0000256" key="1">
    <source>
        <dbReference type="ARBA" id="ARBA00022884"/>
    </source>
</evidence>
<dbReference type="InterPro" id="IPR020568">
    <property type="entry name" value="Ribosomal_Su5_D2-typ_SF"/>
</dbReference>
<dbReference type="EMBL" id="BARW01011975">
    <property type="protein sequence ID" value="GAI78960.1"/>
    <property type="molecule type" value="Genomic_DNA"/>
</dbReference>
<dbReference type="Pfam" id="PF01138">
    <property type="entry name" value="RNase_PH"/>
    <property type="match status" value="1"/>
</dbReference>
<evidence type="ECO:0000259" key="2">
    <source>
        <dbReference type="Pfam" id="PF01138"/>
    </source>
</evidence>
<dbReference type="GO" id="GO:0003723">
    <property type="term" value="F:RNA binding"/>
    <property type="evidence" value="ECO:0007669"/>
    <property type="project" value="UniProtKB-KW"/>
</dbReference>
<dbReference type="Pfam" id="PF03726">
    <property type="entry name" value="PNPase"/>
    <property type="match status" value="1"/>
</dbReference>
<evidence type="ECO:0000313" key="4">
    <source>
        <dbReference type="EMBL" id="GAI78960.1"/>
    </source>
</evidence>
<keyword evidence="1" id="KW-0694">RNA-binding</keyword>
<name>X1SUH2_9ZZZZ</name>
<dbReference type="InterPro" id="IPR001247">
    <property type="entry name" value="ExoRNase_PH_dom1"/>
</dbReference>
<evidence type="ECO:0000259" key="3">
    <source>
        <dbReference type="Pfam" id="PF03726"/>
    </source>
</evidence>